<dbReference type="InterPro" id="IPR039420">
    <property type="entry name" value="WalR-like"/>
</dbReference>
<feature type="domain" description="HTH luxR-type" evidence="4">
    <location>
        <begin position="18"/>
        <end position="83"/>
    </location>
</feature>
<evidence type="ECO:0000259" key="4">
    <source>
        <dbReference type="PROSITE" id="PS50043"/>
    </source>
</evidence>
<dbReference type="InterPro" id="IPR016032">
    <property type="entry name" value="Sig_transdc_resp-reg_C-effctor"/>
</dbReference>
<dbReference type="InterPro" id="IPR000792">
    <property type="entry name" value="Tscrpt_reg_LuxR_C"/>
</dbReference>
<reference evidence="5" key="1">
    <citation type="submission" date="2021-01" db="EMBL/GenBank/DDBJ databases">
        <title>Genomic Encyclopedia of Type Strains, Phase IV (KMG-IV): sequencing the most valuable type-strain genomes for metagenomic binning, comparative biology and taxonomic classification.</title>
        <authorList>
            <person name="Goeker M."/>
        </authorList>
    </citation>
    <scope>NUCLEOTIDE SEQUENCE</scope>
    <source>
        <strain evidence="5">DSM 21943</strain>
    </source>
</reference>
<keyword evidence="3" id="KW-0804">Transcription</keyword>
<name>A0ABS2ST87_9BACI</name>
<evidence type="ECO:0000313" key="5">
    <source>
        <dbReference type="EMBL" id="MBM7838396.1"/>
    </source>
</evidence>
<gene>
    <name evidence="5" type="ORF">JOC54_001652</name>
</gene>
<dbReference type="PRINTS" id="PR00038">
    <property type="entry name" value="HTHLUXR"/>
</dbReference>
<proteinExistence type="predicted"/>
<keyword evidence="2 5" id="KW-0238">DNA-binding</keyword>
<dbReference type="CDD" id="cd06170">
    <property type="entry name" value="LuxR_C_like"/>
    <property type="match status" value="1"/>
</dbReference>
<evidence type="ECO:0000256" key="1">
    <source>
        <dbReference type="ARBA" id="ARBA00023015"/>
    </source>
</evidence>
<keyword evidence="6" id="KW-1185">Reference proteome</keyword>
<evidence type="ECO:0000256" key="2">
    <source>
        <dbReference type="ARBA" id="ARBA00023125"/>
    </source>
</evidence>
<dbReference type="Gene3D" id="1.10.10.10">
    <property type="entry name" value="Winged helix-like DNA-binding domain superfamily/Winged helix DNA-binding domain"/>
    <property type="match status" value="1"/>
</dbReference>
<dbReference type="Pfam" id="PF00196">
    <property type="entry name" value="GerE"/>
    <property type="match status" value="1"/>
</dbReference>
<dbReference type="SMART" id="SM00421">
    <property type="entry name" value="HTH_LUXR"/>
    <property type="match status" value="1"/>
</dbReference>
<dbReference type="PANTHER" id="PTHR43214:SF42">
    <property type="entry name" value="TRANSCRIPTIONAL REGULATORY PROTEIN DESR"/>
    <property type="match status" value="1"/>
</dbReference>
<comment type="caution">
    <text evidence="5">The sequence shown here is derived from an EMBL/GenBank/DDBJ whole genome shotgun (WGS) entry which is preliminary data.</text>
</comment>
<sequence length="85" mass="9385">MTFVIGNDTSRHPSNSALSLTKILLTPHEKKLLTQAQCGATTKEIAKEMHLSPETSRNQLSHVMTKLDCTNRLEAVHLAMKKGSN</sequence>
<dbReference type="SUPFAM" id="SSF46894">
    <property type="entry name" value="C-terminal effector domain of the bipartite response regulators"/>
    <property type="match status" value="1"/>
</dbReference>
<dbReference type="Proteomes" id="UP001179280">
    <property type="component" value="Unassembled WGS sequence"/>
</dbReference>
<organism evidence="5 6">
    <name type="scientific">Shouchella xiaoxiensis</name>
    <dbReference type="NCBI Taxonomy" id="766895"/>
    <lineage>
        <taxon>Bacteria</taxon>
        <taxon>Bacillati</taxon>
        <taxon>Bacillota</taxon>
        <taxon>Bacilli</taxon>
        <taxon>Bacillales</taxon>
        <taxon>Bacillaceae</taxon>
        <taxon>Shouchella</taxon>
    </lineage>
</organism>
<evidence type="ECO:0000313" key="6">
    <source>
        <dbReference type="Proteomes" id="UP001179280"/>
    </source>
</evidence>
<dbReference type="PROSITE" id="PS50043">
    <property type="entry name" value="HTH_LUXR_2"/>
    <property type="match status" value="1"/>
</dbReference>
<evidence type="ECO:0000256" key="3">
    <source>
        <dbReference type="ARBA" id="ARBA00023163"/>
    </source>
</evidence>
<dbReference type="EMBL" id="JAFBCV010000004">
    <property type="protein sequence ID" value="MBM7838396.1"/>
    <property type="molecule type" value="Genomic_DNA"/>
</dbReference>
<dbReference type="RefSeq" id="WP_204465588.1">
    <property type="nucleotide sequence ID" value="NZ_JAFBCV010000004.1"/>
</dbReference>
<protein>
    <submittedName>
        <fullName evidence="5">DNA-binding NarL/FixJ family response regulator</fullName>
    </submittedName>
</protein>
<dbReference type="InterPro" id="IPR036388">
    <property type="entry name" value="WH-like_DNA-bd_sf"/>
</dbReference>
<accession>A0ABS2ST87</accession>
<dbReference type="GO" id="GO:0003677">
    <property type="term" value="F:DNA binding"/>
    <property type="evidence" value="ECO:0007669"/>
    <property type="project" value="UniProtKB-KW"/>
</dbReference>
<dbReference type="PANTHER" id="PTHR43214">
    <property type="entry name" value="TWO-COMPONENT RESPONSE REGULATOR"/>
    <property type="match status" value="1"/>
</dbReference>
<keyword evidence="1" id="KW-0805">Transcription regulation</keyword>